<gene>
    <name evidence="1" type="ORF">LX69_02168</name>
</gene>
<dbReference type="Proteomes" id="UP000249239">
    <property type="component" value="Unassembled WGS sequence"/>
</dbReference>
<dbReference type="AlphaFoldDB" id="A0A2W7N5G7"/>
<proteinExistence type="predicted"/>
<evidence type="ECO:0000313" key="1">
    <source>
        <dbReference type="EMBL" id="PZX15331.1"/>
    </source>
</evidence>
<reference evidence="1 2" key="1">
    <citation type="submission" date="2018-06" db="EMBL/GenBank/DDBJ databases">
        <title>Genomic Encyclopedia of Archaeal and Bacterial Type Strains, Phase II (KMG-II): from individual species to whole genera.</title>
        <authorList>
            <person name="Goeker M."/>
        </authorList>
    </citation>
    <scope>NUCLEOTIDE SEQUENCE [LARGE SCALE GENOMIC DNA]</scope>
    <source>
        <strain evidence="1 2">DSM 6779</strain>
    </source>
</reference>
<name>A0A2W7N5G7_9BACT</name>
<sequence length="145" mass="16437">MPVVEEKMGEAVVDENAGVDPTWSRPVTPDGLKAAWLGYAARIESSNSRLHSILINHIPTIQKENIVYLELIHAMQETEVQREKPALFKHLKISLKNARLALEIAFKKEENVQAKVFTASDKYKVMKEKNPALAELSRLFDLDIE</sequence>
<organism evidence="1 2">
    <name type="scientific">Breznakibacter xylanolyticus</name>
    <dbReference type="NCBI Taxonomy" id="990"/>
    <lineage>
        <taxon>Bacteria</taxon>
        <taxon>Pseudomonadati</taxon>
        <taxon>Bacteroidota</taxon>
        <taxon>Bacteroidia</taxon>
        <taxon>Marinilabiliales</taxon>
        <taxon>Marinilabiliaceae</taxon>
        <taxon>Breznakibacter</taxon>
    </lineage>
</organism>
<comment type="caution">
    <text evidence="1">The sequence shown here is derived from an EMBL/GenBank/DDBJ whole genome shotgun (WGS) entry which is preliminary data.</text>
</comment>
<evidence type="ECO:0000313" key="2">
    <source>
        <dbReference type="Proteomes" id="UP000249239"/>
    </source>
</evidence>
<protein>
    <recommendedName>
        <fullName evidence="3">DNA polymerase-3 subunit gamma/tau</fullName>
    </recommendedName>
</protein>
<dbReference type="EMBL" id="QKZK01000016">
    <property type="protein sequence ID" value="PZX15331.1"/>
    <property type="molecule type" value="Genomic_DNA"/>
</dbReference>
<accession>A0A2W7N5G7</accession>
<keyword evidence="2" id="KW-1185">Reference proteome</keyword>
<evidence type="ECO:0008006" key="3">
    <source>
        <dbReference type="Google" id="ProtNLM"/>
    </source>
</evidence>